<evidence type="ECO:0000313" key="10">
    <source>
        <dbReference type="Proteomes" id="UP000266389"/>
    </source>
</evidence>
<comment type="function">
    <text evidence="7">Single strand-specific metallo-endoribonuclease involved in late-stage 70S ribosome quality control and in maturation of the 3' terminus of the 16S rRNA.</text>
</comment>
<dbReference type="Proteomes" id="UP000266389">
    <property type="component" value="Unassembled WGS sequence"/>
</dbReference>
<dbReference type="GO" id="GO:0006364">
    <property type="term" value="P:rRNA processing"/>
    <property type="evidence" value="ECO:0007669"/>
    <property type="project" value="UniProtKB-UniRule"/>
</dbReference>
<keyword evidence="5 7" id="KW-0378">Hydrolase</keyword>
<feature type="region of interest" description="Disordered" evidence="8">
    <location>
        <begin position="119"/>
        <end position="138"/>
    </location>
</feature>
<keyword evidence="7" id="KW-0690">Ribosome biogenesis</keyword>
<dbReference type="GO" id="GO:0004521">
    <property type="term" value="F:RNA endonuclease activity"/>
    <property type="evidence" value="ECO:0007669"/>
    <property type="project" value="UniProtKB-UniRule"/>
</dbReference>
<feature type="binding site" evidence="7">
    <location>
        <position position="97"/>
    </location>
    <ligand>
        <name>Zn(2+)</name>
        <dbReference type="ChEBI" id="CHEBI:29105"/>
        <note>catalytic</note>
    </ligand>
</feature>
<dbReference type="GO" id="GO:0004222">
    <property type="term" value="F:metalloendopeptidase activity"/>
    <property type="evidence" value="ECO:0007669"/>
    <property type="project" value="InterPro"/>
</dbReference>
<evidence type="ECO:0000256" key="7">
    <source>
        <dbReference type="HAMAP-Rule" id="MF_00009"/>
    </source>
</evidence>
<feature type="binding site" evidence="7">
    <location>
        <position position="87"/>
    </location>
    <ligand>
        <name>Zn(2+)</name>
        <dbReference type="ChEBI" id="CHEBI:29105"/>
        <note>catalytic</note>
    </ligand>
</feature>
<organism evidence="9 10">
    <name type="scientific">Candidatus Thermochlorobacter aerophilus</name>
    <dbReference type="NCBI Taxonomy" id="1868324"/>
    <lineage>
        <taxon>Bacteria</taxon>
        <taxon>Pseudomonadati</taxon>
        <taxon>Chlorobiota</taxon>
        <taxon>Chlorobiia</taxon>
        <taxon>Chlorobiales</taxon>
        <taxon>Candidatus Thermochlorobacteriaceae</taxon>
        <taxon>Candidatus Thermochlorobacter</taxon>
    </lineage>
</organism>
<dbReference type="NCBIfam" id="TIGR00043">
    <property type="entry name" value="rRNA maturation RNase YbeY"/>
    <property type="match status" value="1"/>
</dbReference>
<feature type="binding site" evidence="7">
    <location>
        <position position="91"/>
    </location>
    <ligand>
        <name>Zn(2+)</name>
        <dbReference type="ChEBI" id="CHEBI:29105"/>
        <note>catalytic</note>
    </ligand>
</feature>
<proteinExistence type="inferred from homology"/>
<sequence length="138" mass="16047">MQAIELVLHCENCCAGEISIVYCGDKFIKKINRTYLQHDYATDTISFRLNEGKTIEGECYISLNTVRRNARQYKQSFLDELLRVTIHSVLHLVGYDDETEAQRKVMTEKEDYYLAQLKRRSKQMSSANSKANKKNLSK</sequence>
<dbReference type="PANTHER" id="PTHR46986">
    <property type="entry name" value="ENDORIBONUCLEASE YBEY, CHLOROPLASTIC"/>
    <property type="match status" value="1"/>
</dbReference>
<comment type="caution">
    <text evidence="9">The sequence shown here is derived from an EMBL/GenBank/DDBJ whole genome shotgun (WGS) entry which is preliminary data.</text>
</comment>
<name>A0A395LYZ6_9BACT</name>
<dbReference type="Gene3D" id="3.40.390.30">
    <property type="entry name" value="Metalloproteases ('zincins'), catalytic domain"/>
    <property type="match status" value="1"/>
</dbReference>
<keyword evidence="2 7" id="KW-0540">Nuclease</keyword>
<dbReference type="GO" id="GO:0008270">
    <property type="term" value="F:zinc ion binding"/>
    <property type="evidence" value="ECO:0007669"/>
    <property type="project" value="UniProtKB-UniRule"/>
</dbReference>
<dbReference type="PANTHER" id="PTHR46986:SF1">
    <property type="entry name" value="ENDORIBONUCLEASE YBEY, CHLOROPLASTIC"/>
    <property type="match status" value="1"/>
</dbReference>
<dbReference type="PROSITE" id="PS01306">
    <property type="entry name" value="UPF0054"/>
    <property type="match status" value="1"/>
</dbReference>
<dbReference type="InterPro" id="IPR023091">
    <property type="entry name" value="MetalPrtase_cat_dom_sf_prd"/>
</dbReference>
<evidence type="ECO:0000256" key="2">
    <source>
        <dbReference type="ARBA" id="ARBA00022722"/>
    </source>
</evidence>
<dbReference type="InterPro" id="IPR020549">
    <property type="entry name" value="YbeY_CS"/>
</dbReference>
<keyword evidence="7" id="KW-0963">Cytoplasm</keyword>
<accession>A0A395LYZ6</accession>
<comment type="similarity">
    <text evidence="1 7">Belongs to the endoribonuclease YbeY family.</text>
</comment>
<keyword evidence="3 7" id="KW-0479">Metal-binding</keyword>
<dbReference type="HAMAP" id="MF_00009">
    <property type="entry name" value="Endoribonucl_YbeY"/>
    <property type="match status" value="1"/>
</dbReference>
<dbReference type="Pfam" id="PF02130">
    <property type="entry name" value="YbeY"/>
    <property type="match status" value="1"/>
</dbReference>
<keyword evidence="6 7" id="KW-0862">Zinc</keyword>
<reference evidence="9 10" key="1">
    <citation type="journal article" date="2011" name="ISME J.">
        <title>Community ecology of hot spring cyanobacterial mats: predominant populations and their functional potential.</title>
        <authorList>
            <person name="Klatt C.G."/>
            <person name="Wood J.M."/>
            <person name="Rusch D.B."/>
            <person name="Bateson M.M."/>
            <person name="Hamamura N."/>
            <person name="Heidelberg J.F."/>
            <person name="Grossman A.R."/>
            <person name="Bhaya D."/>
            <person name="Cohan F.M."/>
            <person name="Kuhl M."/>
            <person name="Bryant D.A."/>
            <person name="Ward D.M."/>
        </authorList>
    </citation>
    <scope>NUCLEOTIDE SEQUENCE [LARGE SCALE GENOMIC DNA]</scope>
    <source>
        <strain evidence="9">OS</strain>
    </source>
</reference>
<evidence type="ECO:0000256" key="3">
    <source>
        <dbReference type="ARBA" id="ARBA00022723"/>
    </source>
</evidence>
<keyword evidence="7" id="KW-0698">rRNA processing</keyword>
<dbReference type="AlphaFoldDB" id="A0A395LYZ6"/>
<evidence type="ECO:0000256" key="8">
    <source>
        <dbReference type="SAM" id="MobiDB-lite"/>
    </source>
</evidence>
<evidence type="ECO:0000256" key="4">
    <source>
        <dbReference type="ARBA" id="ARBA00022759"/>
    </source>
</evidence>
<dbReference type="EMBL" id="PHFL01000060">
    <property type="protein sequence ID" value="RFM23651.1"/>
    <property type="molecule type" value="Genomic_DNA"/>
</dbReference>
<comment type="subcellular location">
    <subcellularLocation>
        <location evidence="7">Cytoplasm</location>
    </subcellularLocation>
</comment>
<dbReference type="EC" id="3.1.-.-" evidence="7"/>
<evidence type="ECO:0000256" key="1">
    <source>
        <dbReference type="ARBA" id="ARBA00010875"/>
    </source>
</evidence>
<dbReference type="SUPFAM" id="SSF55486">
    <property type="entry name" value="Metalloproteases ('zincins'), catalytic domain"/>
    <property type="match status" value="1"/>
</dbReference>
<comment type="cofactor">
    <cofactor evidence="7">
        <name>Zn(2+)</name>
        <dbReference type="ChEBI" id="CHEBI:29105"/>
    </cofactor>
    <text evidence="7">Binds 1 zinc ion.</text>
</comment>
<protein>
    <recommendedName>
        <fullName evidence="7">Endoribonuclease YbeY</fullName>
        <ecNumber evidence="7">3.1.-.-</ecNumber>
    </recommendedName>
</protein>
<gene>
    <name evidence="7 9" type="primary">ybeY</name>
    <name evidence="9" type="ORF">D0433_09790</name>
</gene>
<dbReference type="InterPro" id="IPR002036">
    <property type="entry name" value="YbeY"/>
</dbReference>
<dbReference type="GO" id="GO:0005737">
    <property type="term" value="C:cytoplasm"/>
    <property type="evidence" value="ECO:0007669"/>
    <property type="project" value="UniProtKB-SubCell"/>
</dbReference>
<evidence type="ECO:0000256" key="6">
    <source>
        <dbReference type="ARBA" id="ARBA00022833"/>
    </source>
</evidence>
<evidence type="ECO:0000256" key="5">
    <source>
        <dbReference type="ARBA" id="ARBA00022801"/>
    </source>
</evidence>
<keyword evidence="4 7" id="KW-0255">Endonuclease</keyword>
<evidence type="ECO:0000313" key="9">
    <source>
        <dbReference type="EMBL" id="RFM23651.1"/>
    </source>
</evidence>